<name>A0A1I5FJ77_PSUAM</name>
<feature type="signal peptide" evidence="7">
    <location>
        <begin position="1"/>
        <end position="29"/>
    </location>
</feature>
<dbReference type="GO" id="GO:0046677">
    <property type="term" value="P:response to antibiotic"/>
    <property type="evidence" value="ECO:0007669"/>
    <property type="project" value="UniProtKB-UniRule"/>
</dbReference>
<dbReference type="EC" id="3.5.2.6" evidence="2 6"/>
<comment type="similarity">
    <text evidence="1 6">Belongs to the class-A beta-lactamase family.</text>
</comment>
<evidence type="ECO:0000313" key="10">
    <source>
        <dbReference type="Proteomes" id="UP000199614"/>
    </source>
</evidence>
<evidence type="ECO:0000256" key="3">
    <source>
        <dbReference type="ARBA" id="ARBA00018879"/>
    </source>
</evidence>
<gene>
    <name evidence="9" type="ORF">SAMN05216207_103860</name>
</gene>
<dbReference type="EMBL" id="FOUY01000038">
    <property type="protein sequence ID" value="SFO23858.1"/>
    <property type="molecule type" value="Genomic_DNA"/>
</dbReference>
<dbReference type="GO" id="GO:0030655">
    <property type="term" value="P:beta-lactam antibiotic catabolic process"/>
    <property type="evidence" value="ECO:0007669"/>
    <property type="project" value="InterPro"/>
</dbReference>
<dbReference type="NCBIfam" id="NF033103">
    <property type="entry name" value="bla_class_A"/>
    <property type="match status" value="1"/>
</dbReference>
<dbReference type="PANTHER" id="PTHR35333:SF3">
    <property type="entry name" value="BETA-LACTAMASE-TYPE TRANSPEPTIDASE FOLD CONTAINING PROTEIN"/>
    <property type="match status" value="1"/>
</dbReference>
<protein>
    <recommendedName>
        <fullName evidence="3 6">Beta-lactamase</fullName>
        <ecNumber evidence="2 6">3.5.2.6</ecNumber>
    </recommendedName>
</protein>
<evidence type="ECO:0000256" key="7">
    <source>
        <dbReference type="SAM" id="SignalP"/>
    </source>
</evidence>
<dbReference type="PANTHER" id="PTHR35333">
    <property type="entry name" value="BETA-LACTAMASE"/>
    <property type="match status" value="1"/>
</dbReference>
<dbReference type="AlphaFoldDB" id="A0A1I5FJ77"/>
<dbReference type="InterPro" id="IPR012338">
    <property type="entry name" value="Beta-lactam/transpept-like"/>
</dbReference>
<evidence type="ECO:0000313" key="9">
    <source>
        <dbReference type="EMBL" id="SFO23858.1"/>
    </source>
</evidence>
<dbReference type="SUPFAM" id="SSF56601">
    <property type="entry name" value="beta-lactamase/transpeptidase-like"/>
    <property type="match status" value="1"/>
</dbReference>
<dbReference type="Proteomes" id="UP000199614">
    <property type="component" value="Unassembled WGS sequence"/>
</dbReference>
<evidence type="ECO:0000256" key="1">
    <source>
        <dbReference type="ARBA" id="ARBA00009009"/>
    </source>
</evidence>
<dbReference type="InterPro" id="IPR045155">
    <property type="entry name" value="Beta-lactam_cat"/>
</dbReference>
<dbReference type="Pfam" id="PF13354">
    <property type="entry name" value="Beta-lactamase2"/>
    <property type="match status" value="1"/>
</dbReference>
<accession>A0A1I5FJ77</accession>
<dbReference type="InterPro" id="IPR006311">
    <property type="entry name" value="TAT_signal"/>
</dbReference>
<evidence type="ECO:0000256" key="4">
    <source>
        <dbReference type="ARBA" id="ARBA00022801"/>
    </source>
</evidence>
<dbReference type="STRING" id="260086.SAMN05216207_103860"/>
<organism evidence="9 10">
    <name type="scientific">Pseudonocardia ammonioxydans</name>
    <dbReference type="NCBI Taxonomy" id="260086"/>
    <lineage>
        <taxon>Bacteria</taxon>
        <taxon>Bacillati</taxon>
        <taxon>Actinomycetota</taxon>
        <taxon>Actinomycetes</taxon>
        <taxon>Pseudonocardiales</taxon>
        <taxon>Pseudonocardiaceae</taxon>
        <taxon>Pseudonocardia</taxon>
    </lineage>
</organism>
<evidence type="ECO:0000256" key="5">
    <source>
        <dbReference type="ARBA" id="ARBA00023251"/>
    </source>
</evidence>
<evidence type="ECO:0000259" key="8">
    <source>
        <dbReference type="Pfam" id="PF13354"/>
    </source>
</evidence>
<dbReference type="InterPro" id="IPR000871">
    <property type="entry name" value="Beta-lactam_class-A"/>
</dbReference>
<keyword evidence="10" id="KW-1185">Reference proteome</keyword>
<reference evidence="9 10" key="1">
    <citation type="submission" date="2016-10" db="EMBL/GenBank/DDBJ databases">
        <authorList>
            <person name="de Groot N.N."/>
        </authorList>
    </citation>
    <scope>NUCLEOTIDE SEQUENCE [LARGE SCALE GENOMIC DNA]</scope>
    <source>
        <strain evidence="9 10">CGMCC 4.1877</strain>
    </source>
</reference>
<evidence type="ECO:0000256" key="6">
    <source>
        <dbReference type="RuleBase" id="RU361140"/>
    </source>
</evidence>
<feature type="chain" id="PRO_5011710895" description="Beta-lactamase" evidence="7">
    <location>
        <begin position="30"/>
        <end position="301"/>
    </location>
</feature>
<dbReference type="OrthoDB" id="9784149at2"/>
<dbReference type="Gene3D" id="3.40.710.10">
    <property type="entry name" value="DD-peptidase/beta-lactamase superfamily"/>
    <property type="match status" value="1"/>
</dbReference>
<keyword evidence="5 6" id="KW-0046">Antibiotic resistance</keyword>
<sequence>MTISRRSLLLAGAAGLGATLLGCSAPSGAAPAPPAPAPTGPVPGLSDVEREFGRRIGVHASDTGSGAAVAHRGDERFLLCSTVKALMAGFVLHRSVTDPALLDRVVRWDRSEVLEYAPVTARHVDTGLTVAQLCEAAVTVSDNTAHNVLLREVGPPAELTAWLRTTGDTVTRADRAEPALNEADGDRDTSTPAAFSATLAGLTTGAALPPAQRDRLVGWLRAATTGSRQIRAAAPAGWQIGDKTGSGPGGEKNDAAILFPPDGAPIALTVFTVATDPDDDRGEEAIAAATRAALAALPGQR</sequence>
<feature type="domain" description="Beta-lactamase class A catalytic" evidence="8">
    <location>
        <begin position="57"/>
        <end position="272"/>
    </location>
</feature>
<dbReference type="PROSITE" id="PS51318">
    <property type="entry name" value="TAT"/>
    <property type="match status" value="1"/>
</dbReference>
<keyword evidence="7" id="KW-0732">Signal</keyword>
<dbReference type="GO" id="GO:0008800">
    <property type="term" value="F:beta-lactamase activity"/>
    <property type="evidence" value="ECO:0007669"/>
    <property type="project" value="UniProtKB-UniRule"/>
</dbReference>
<dbReference type="PROSITE" id="PS00146">
    <property type="entry name" value="BETA_LACTAMASE_A"/>
    <property type="match status" value="1"/>
</dbReference>
<dbReference type="InterPro" id="IPR023650">
    <property type="entry name" value="Beta-lactam_class-A_AS"/>
</dbReference>
<dbReference type="RefSeq" id="WP_093352064.1">
    <property type="nucleotide sequence ID" value="NZ_FOUY01000038.1"/>
</dbReference>
<evidence type="ECO:0000256" key="2">
    <source>
        <dbReference type="ARBA" id="ARBA00012865"/>
    </source>
</evidence>
<keyword evidence="4 6" id="KW-0378">Hydrolase</keyword>
<dbReference type="PROSITE" id="PS51257">
    <property type="entry name" value="PROKAR_LIPOPROTEIN"/>
    <property type="match status" value="1"/>
</dbReference>
<proteinExistence type="inferred from homology"/>
<comment type="catalytic activity">
    <reaction evidence="6">
        <text>a beta-lactam + H2O = a substituted beta-amino acid</text>
        <dbReference type="Rhea" id="RHEA:20401"/>
        <dbReference type="ChEBI" id="CHEBI:15377"/>
        <dbReference type="ChEBI" id="CHEBI:35627"/>
        <dbReference type="ChEBI" id="CHEBI:140347"/>
        <dbReference type="EC" id="3.5.2.6"/>
    </reaction>
</comment>
<dbReference type="PRINTS" id="PR00118">
    <property type="entry name" value="BLACTAMASEA"/>
</dbReference>